<dbReference type="Proteomes" id="UP000541109">
    <property type="component" value="Unassembled WGS sequence"/>
</dbReference>
<evidence type="ECO:0000313" key="2">
    <source>
        <dbReference type="EMBL" id="MBA5777541.1"/>
    </source>
</evidence>
<reference evidence="2 3" key="1">
    <citation type="submission" date="2020-07" db="EMBL/GenBank/DDBJ databases">
        <title>Stappia sp., F7233, whole genome shotgun sequencing project.</title>
        <authorList>
            <person name="Jiang S."/>
            <person name="Liu Z.W."/>
            <person name="Du Z.J."/>
        </authorList>
    </citation>
    <scope>NUCLEOTIDE SEQUENCE [LARGE SCALE GENOMIC DNA]</scope>
    <source>
        <strain evidence="2 3">F7233</strain>
    </source>
</reference>
<dbReference type="Gene3D" id="3.90.50.10">
    <property type="entry name" value="Photosynthetic Reaction Center, subunit H, domain 2"/>
    <property type="match status" value="2"/>
</dbReference>
<feature type="domain" description="PRC-barrel" evidence="1">
    <location>
        <begin position="3"/>
        <end position="74"/>
    </location>
</feature>
<dbReference type="InterPro" id="IPR011033">
    <property type="entry name" value="PRC_barrel-like_sf"/>
</dbReference>
<evidence type="ECO:0000313" key="3">
    <source>
        <dbReference type="Proteomes" id="UP000541109"/>
    </source>
</evidence>
<dbReference type="GO" id="GO:0030077">
    <property type="term" value="C:plasma membrane light-harvesting complex"/>
    <property type="evidence" value="ECO:0007669"/>
    <property type="project" value="InterPro"/>
</dbReference>
<comment type="caution">
    <text evidence="2">The sequence shown here is derived from an EMBL/GenBank/DDBJ whole genome shotgun (WGS) entry which is preliminary data.</text>
</comment>
<accession>A0A839ADD7</accession>
<organism evidence="2 3">
    <name type="scientific">Stappia albiluteola</name>
    <dbReference type="NCBI Taxonomy" id="2758565"/>
    <lineage>
        <taxon>Bacteria</taxon>
        <taxon>Pseudomonadati</taxon>
        <taxon>Pseudomonadota</taxon>
        <taxon>Alphaproteobacteria</taxon>
        <taxon>Hyphomicrobiales</taxon>
        <taxon>Stappiaceae</taxon>
        <taxon>Stappia</taxon>
    </lineage>
</organism>
<dbReference type="RefSeq" id="WP_182164973.1">
    <property type="nucleotide sequence ID" value="NZ_JACFXV010000053.1"/>
</dbReference>
<dbReference type="GO" id="GO:0019684">
    <property type="term" value="P:photosynthesis, light reaction"/>
    <property type="evidence" value="ECO:0007669"/>
    <property type="project" value="InterPro"/>
</dbReference>
<proteinExistence type="predicted"/>
<evidence type="ECO:0000259" key="1">
    <source>
        <dbReference type="Pfam" id="PF05239"/>
    </source>
</evidence>
<sequence>MLINANSVIGCRIAASDGDIGSIRDILFDDHAWTCRWLVLDTGNWLRKRLVLVPTDFIDKADTDAGRITVRTDRQAIEAGPHPDRHEPVSRKMERVLLEHYRLEPYWRLWPYYPSTPDDAERPAQSDMTEKWDIAATAERTEEDTHLRSVNEVDGYAIAASDGDIGHLEDLILDEDGFAIRYIVVDTKNWWPGKKCLLLPRSIRAISWSTNQASVDLTRKQIKDAPEYDPGVPIDRLFEKRFFNYLQFTPYWL</sequence>
<name>A0A839ADD7_9HYPH</name>
<dbReference type="InterPro" id="IPR027275">
    <property type="entry name" value="PRC-brl_dom"/>
</dbReference>
<dbReference type="SUPFAM" id="SSF50346">
    <property type="entry name" value="PRC-barrel domain"/>
    <property type="match status" value="2"/>
</dbReference>
<keyword evidence="3" id="KW-1185">Reference proteome</keyword>
<protein>
    <submittedName>
        <fullName evidence="2">PRC-barrel domain-containing protein</fullName>
    </submittedName>
</protein>
<gene>
    <name evidence="2" type="ORF">H2509_10445</name>
</gene>
<dbReference type="AlphaFoldDB" id="A0A839ADD7"/>
<dbReference type="InterPro" id="IPR014747">
    <property type="entry name" value="Bac_photo_RC_H_C"/>
</dbReference>
<dbReference type="EMBL" id="JACFXV010000053">
    <property type="protein sequence ID" value="MBA5777541.1"/>
    <property type="molecule type" value="Genomic_DNA"/>
</dbReference>
<dbReference type="Pfam" id="PF05239">
    <property type="entry name" value="PRC"/>
    <property type="match status" value="1"/>
</dbReference>